<name>A0ACB8CEG8_DERSI</name>
<evidence type="ECO:0000313" key="2">
    <source>
        <dbReference type="Proteomes" id="UP000821865"/>
    </source>
</evidence>
<proteinExistence type="predicted"/>
<reference evidence="1" key="1">
    <citation type="submission" date="2020-05" db="EMBL/GenBank/DDBJ databases">
        <title>Large-scale comparative analyses of tick genomes elucidate their genetic diversity and vector capacities.</title>
        <authorList>
            <person name="Jia N."/>
            <person name="Wang J."/>
            <person name="Shi W."/>
            <person name="Du L."/>
            <person name="Sun Y."/>
            <person name="Zhan W."/>
            <person name="Jiang J."/>
            <person name="Wang Q."/>
            <person name="Zhang B."/>
            <person name="Ji P."/>
            <person name="Sakyi L.B."/>
            <person name="Cui X."/>
            <person name="Yuan T."/>
            <person name="Jiang B."/>
            <person name="Yang W."/>
            <person name="Lam T.T.-Y."/>
            <person name="Chang Q."/>
            <person name="Ding S."/>
            <person name="Wang X."/>
            <person name="Zhu J."/>
            <person name="Ruan X."/>
            <person name="Zhao L."/>
            <person name="Wei J."/>
            <person name="Que T."/>
            <person name="Du C."/>
            <person name="Cheng J."/>
            <person name="Dai P."/>
            <person name="Han X."/>
            <person name="Huang E."/>
            <person name="Gao Y."/>
            <person name="Liu J."/>
            <person name="Shao H."/>
            <person name="Ye R."/>
            <person name="Li L."/>
            <person name="Wei W."/>
            <person name="Wang X."/>
            <person name="Wang C."/>
            <person name="Yang T."/>
            <person name="Huo Q."/>
            <person name="Li W."/>
            <person name="Guo W."/>
            <person name="Chen H."/>
            <person name="Zhou L."/>
            <person name="Ni X."/>
            <person name="Tian J."/>
            <person name="Zhou Y."/>
            <person name="Sheng Y."/>
            <person name="Liu T."/>
            <person name="Pan Y."/>
            <person name="Xia L."/>
            <person name="Li J."/>
            <person name="Zhao F."/>
            <person name="Cao W."/>
        </authorList>
    </citation>
    <scope>NUCLEOTIDE SEQUENCE</scope>
    <source>
        <strain evidence="1">Dsil-2018</strain>
    </source>
</reference>
<keyword evidence="2" id="KW-1185">Reference proteome</keyword>
<dbReference type="Proteomes" id="UP000821865">
    <property type="component" value="Chromosome 7"/>
</dbReference>
<accession>A0ACB8CEG8</accession>
<organism evidence="1 2">
    <name type="scientific">Dermacentor silvarum</name>
    <name type="common">Tick</name>
    <dbReference type="NCBI Taxonomy" id="543639"/>
    <lineage>
        <taxon>Eukaryota</taxon>
        <taxon>Metazoa</taxon>
        <taxon>Ecdysozoa</taxon>
        <taxon>Arthropoda</taxon>
        <taxon>Chelicerata</taxon>
        <taxon>Arachnida</taxon>
        <taxon>Acari</taxon>
        <taxon>Parasitiformes</taxon>
        <taxon>Ixodida</taxon>
        <taxon>Ixodoidea</taxon>
        <taxon>Ixodidae</taxon>
        <taxon>Rhipicephalinae</taxon>
        <taxon>Dermacentor</taxon>
    </lineage>
</organism>
<sequence length="335" mass="37285">MAPKRQFGKYLWDSSVEVPSRSKYTFKKRSFGADSAPVAMSEEDSADGSDTEADDARCLAHAGSNQSTEPRCVEHCPSQSCDPSLSPCEDASSSGSESEPGADLEPDHSERQCMEGWKDELGAMGWSSFTAIVAVAKATYENRLLRLPGENVARQAMVHTIFADKSTKWTRRATALSRRFGLPTICLEEAAQKQRDPMGRRTRLQVRQREAATWRKAAEEKSSLELYRSEKLEIRTECCYDNSKGSALLAEARVGVLRTRIWRARFTEGVCTPCALCGKSDETLCHMVLECGGIFPPGRTRALSTARGFKTKEVGAAEVTKKRLEFWWQHGALRR</sequence>
<gene>
    <name evidence="1" type="ORF">HPB49_009766</name>
</gene>
<dbReference type="EMBL" id="CM023476">
    <property type="protein sequence ID" value="KAH7941076.1"/>
    <property type="molecule type" value="Genomic_DNA"/>
</dbReference>
<evidence type="ECO:0000313" key="1">
    <source>
        <dbReference type="EMBL" id="KAH7941076.1"/>
    </source>
</evidence>
<comment type="caution">
    <text evidence="1">The sequence shown here is derived from an EMBL/GenBank/DDBJ whole genome shotgun (WGS) entry which is preliminary data.</text>
</comment>
<protein>
    <submittedName>
        <fullName evidence="1">Uncharacterized protein</fullName>
    </submittedName>
</protein>